<name>A0ABQ8FQ47_9FUNG</name>
<evidence type="ECO:0000313" key="1">
    <source>
        <dbReference type="EMBL" id="KAH6600686.1"/>
    </source>
</evidence>
<dbReference type="CDD" id="cd22973">
    <property type="entry name" value="DD_CATIP"/>
    <property type="match status" value="1"/>
</dbReference>
<gene>
    <name evidence="1" type="ORF">BASA50_002070</name>
</gene>
<protein>
    <recommendedName>
        <fullName evidence="3">RIIa domain-containing protein</fullName>
    </recommendedName>
</protein>
<proteinExistence type="predicted"/>
<dbReference type="SUPFAM" id="SSF47391">
    <property type="entry name" value="Dimerization-anchoring domain of cAMP-dependent PK regulatory subunit"/>
    <property type="match status" value="1"/>
</dbReference>
<reference evidence="1 2" key="1">
    <citation type="submission" date="2021-02" db="EMBL/GenBank/DDBJ databases">
        <title>Variation within the Batrachochytrium salamandrivorans European outbreak.</title>
        <authorList>
            <person name="Kelly M."/>
            <person name="Pasmans F."/>
            <person name="Shea T.P."/>
            <person name="Munoz J.F."/>
            <person name="Carranza S."/>
            <person name="Cuomo C.A."/>
            <person name="Martel A."/>
        </authorList>
    </citation>
    <scope>NUCLEOTIDE SEQUENCE [LARGE SCALE GENOMIC DNA]</scope>
    <source>
        <strain evidence="1 2">AMFP18/2</strain>
    </source>
</reference>
<dbReference type="InterPro" id="IPR047501">
    <property type="entry name" value="DD_CATIP"/>
</dbReference>
<sequence>MNTNETIGDISNVTDFGNMTSNAVCLNDTVSAYRATESFELFDKNVELESEYRIRKAEISASHLEYINENPELKMVLSDYLELLLHRKPHDIYQFTLDYYKGVAPTPPLN</sequence>
<comment type="caution">
    <text evidence="1">The sequence shown here is derived from an EMBL/GenBank/DDBJ whole genome shotgun (WGS) entry which is preliminary data.</text>
</comment>
<evidence type="ECO:0008006" key="3">
    <source>
        <dbReference type="Google" id="ProtNLM"/>
    </source>
</evidence>
<keyword evidence="2" id="KW-1185">Reference proteome</keyword>
<dbReference type="Proteomes" id="UP001648503">
    <property type="component" value="Unassembled WGS sequence"/>
</dbReference>
<dbReference type="EMBL" id="JAFCIX010000028">
    <property type="protein sequence ID" value="KAH6600686.1"/>
    <property type="molecule type" value="Genomic_DNA"/>
</dbReference>
<organism evidence="1 2">
    <name type="scientific">Batrachochytrium salamandrivorans</name>
    <dbReference type="NCBI Taxonomy" id="1357716"/>
    <lineage>
        <taxon>Eukaryota</taxon>
        <taxon>Fungi</taxon>
        <taxon>Fungi incertae sedis</taxon>
        <taxon>Chytridiomycota</taxon>
        <taxon>Chytridiomycota incertae sedis</taxon>
        <taxon>Chytridiomycetes</taxon>
        <taxon>Rhizophydiales</taxon>
        <taxon>Rhizophydiales incertae sedis</taxon>
        <taxon>Batrachochytrium</taxon>
    </lineage>
</organism>
<accession>A0ABQ8FQ47</accession>
<evidence type="ECO:0000313" key="2">
    <source>
        <dbReference type="Proteomes" id="UP001648503"/>
    </source>
</evidence>